<comment type="similarity">
    <text evidence="1">Belongs to the ABC transporter superfamily.</text>
</comment>
<dbReference type="Pfam" id="PF00005">
    <property type="entry name" value="ABC_tran"/>
    <property type="match status" value="1"/>
</dbReference>
<keyword evidence="2" id="KW-0813">Transport</keyword>
<reference evidence="6 7" key="1">
    <citation type="submission" date="2019-06" db="EMBL/GenBank/DDBJ databases">
        <title>Whole genome shotgun sequence of Microbacterium liquefaciens NBRC 15037.</title>
        <authorList>
            <person name="Hosoyama A."/>
            <person name="Uohara A."/>
            <person name="Ohji S."/>
            <person name="Ichikawa N."/>
        </authorList>
    </citation>
    <scope>NUCLEOTIDE SEQUENCE [LARGE SCALE GENOMIC DNA]</scope>
    <source>
        <strain evidence="6 7">NBRC 15037</strain>
    </source>
</reference>
<dbReference type="InterPro" id="IPR027417">
    <property type="entry name" value="P-loop_NTPase"/>
</dbReference>
<comment type="caution">
    <text evidence="6">The sequence shown here is derived from an EMBL/GenBank/DDBJ whole genome shotgun (WGS) entry which is preliminary data.</text>
</comment>
<dbReference type="PANTHER" id="PTHR43335:SF4">
    <property type="entry name" value="ABC TRANSPORTER, ATP-BINDING PROTEIN"/>
    <property type="match status" value="1"/>
</dbReference>
<evidence type="ECO:0000256" key="3">
    <source>
        <dbReference type="ARBA" id="ARBA00022741"/>
    </source>
</evidence>
<dbReference type="GO" id="GO:0016887">
    <property type="term" value="F:ATP hydrolysis activity"/>
    <property type="evidence" value="ECO:0007669"/>
    <property type="project" value="InterPro"/>
</dbReference>
<organism evidence="6 7">
    <name type="scientific">Microbacterium maritypicum</name>
    <name type="common">Microbacterium liquefaciens</name>
    <dbReference type="NCBI Taxonomy" id="33918"/>
    <lineage>
        <taxon>Bacteria</taxon>
        <taxon>Bacillati</taxon>
        <taxon>Actinomycetota</taxon>
        <taxon>Actinomycetes</taxon>
        <taxon>Micrococcales</taxon>
        <taxon>Microbacteriaceae</taxon>
        <taxon>Microbacterium</taxon>
    </lineage>
</organism>
<feature type="domain" description="ABC transporter" evidence="5">
    <location>
        <begin position="2"/>
        <end position="227"/>
    </location>
</feature>
<keyword evidence="3" id="KW-0547">Nucleotide-binding</keyword>
<gene>
    <name evidence="6" type="ORF">MLI01_18100</name>
</gene>
<keyword evidence="4" id="KW-0067">ATP-binding</keyword>
<dbReference type="InterPro" id="IPR003593">
    <property type="entry name" value="AAA+_ATPase"/>
</dbReference>
<evidence type="ECO:0000259" key="5">
    <source>
        <dbReference type="PROSITE" id="PS50893"/>
    </source>
</evidence>
<dbReference type="AlphaFoldDB" id="A0A4Y4B507"/>
<evidence type="ECO:0000256" key="4">
    <source>
        <dbReference type="ARBA" id="ARBA00022840"/>
    </source>
</evidence>
<dbReference type="Gene3D" id="3.40.50.300">
    <property type="entry name" value="P-loop containing nucleotide triphosphate hydrolases"/>
    <property type="match status" value="1"/>
</dbReference>
<dbReference type="InterPro" id="IPR003439">
    <property type="entry name" value="ABC_transporter-like_ATP-bd"/>
</dbReference>
<dbReference type="PANTHER" id="PTHR43335">
    <property type="entry name" value="ABC TRANSPORTER, ATP-BINDING PROTEIN"/>
    <property type="match status" value="1"/>
</dbReference>
<protein>
    <submittedName>
        <fullName evidence="6">ABC transporter</fullName>
    </submittedName>
</protein>
<accession>A0A4Y4B507</accession>
<dbReference type="GO" id="GO:0005524">
    <property type="term" value="F:ATP binding"/>
    <property type="evidence" value="ECO:0007669"/>
    <property type="project" value="UniProtKB-KW"/>
</dbReference>
<dbReference type="SMART" id="SM00382">
    <property type="entry name" value="AAA"/>
    <property type="match status" value="1"/>
</dbReference>
<sequence length="251" mass="27083">MIEITHLVKRHGQRAVVNDVSFSADAGRVTGFLGPNGAGKSSTLRILLGLDRPTSGSALIDGRPYRSWDRPMLRVGALLDGPGANKGRTAHAHLRWVAQSNAIPSNRVDEVLEMTGLQDAAKKRIGEFSLGMGQRLGIATALLGDPEVLVLDEPTNGLDPDGIRWMRRFLRSLADAGKAVLVSSHLMNEMEDTADDFVVIAQGRVVASGTGTEVKGEHLTLEDAFFALTEGHTEYRAVTQYPGGKDTEETR</sequence>
<dbReference type="RefSeq" id="WP_141386689.1">
    <property type="nucleotide sequence ID" value="NZ_BJNQ01000010.1"/>
</dbReference>
<proteinExistence type="inferred from homology"/>
<evidence type="ECO:0000313" key="6">
    <source>
        <dbReference type="EMBL" id="GEC75665.1"/>
    </source>
</evidence>
<evidence type="ECO:0000256" key="2">
    <source>
        <dbReference type="ARBA" id="ARBA00022448"/>
    </source>
</evidence>
<dbReference type="Proteomes" id="UP000317410">
    <property type="component" value="Unassembled WGS sequence"/>
</dbReference>
<evidence type="ECO:0000256" key="1">
    <source>
        <dbReference type="ARBA" id="ARBA00005417"/>
    </source>
</evidence>
<dbReference type="PROSITE" id="PS50893">
    <property type="entry name" value="ABC_TRANSPORTER_2"/>
    <property type="match status" value="1"/>
</dbReference>
<dbReference type="EMBL" id="BJNQ01000010">
    <property type="protein sequence ID" value="GEC75665.1"/>
    <property type="molecule type" value="Genomic_DNA"/>
</dbReference>
<evidence type="ECO:0000313" key="7">
    <source>
        <dbReference type="Proteomes" id="UP000317410"/>
    </source>
</evidence>
<name>A0A4Y4B507_MICMQ</name>
<dbReference type="SUPFAM" id="SSF52540">
    <property type="entry name" value="P-loop containing nucleoside triphosphate hydrolases"/>
    <property type="match status" value="1"/>
</dbReference>